<evidence type="ECO:0000256" key="1">
    <source>
        <dbReference type="ARBA" id="ARBA00001678"/>
    </source>
</evidence>
<accession>E1Z7J5</accession>
<keyword evidence="5" id="KW-0964">Secreted</keyword>
<protein>
    <recommendedName>
        <fullName evidence="4">mannan endo-1,4-beta-mannosidase</fullName>
        <ecNumber evidence="4">3.2.1.78</ecNumber>
    </recommendedName>
</protein>
<organism evidence="11">
    <name type="scientific">Chlorella variabilis</name>
    <name type="common">Green alga</name>
    <dbReference type="NCBI Taxonomy" id="554065"/>
    <lineage>
        <taxon>Eukaryota</taxon>
        <taxon>Viridiplantae</taxon>
        <taxon>Chlorophyta</taxon>
        <taxon>core chlorophytes</taxon>
        <taxon>Trebouxiophyceae</taxon>
        <taxon>Chlorellales</taxon>
        <taxon>Chlorellaceae</taxon>
        <taxon>Chlorella clade</taxon>
        <taxon>Chlorella</taxon>
    </lineage>
</organism>
<comment type="similarity">
    <text evidence="3">Belongs to the glycosyl hydrolase 5 (cellulase A) family.</text>
</comment>
<evidence type="ECO:0000256" key="8">
    <source>
        <dbReference type="ARBA" id="ARBA00023295"/>
    </source>
</evidence>
<keyword evidence="8" id="KW-0326">Glycosidase</keyword>
<dbReference type="STRING" id="554065.E1Z7J5"/>
<keyword evidence="11" id="KW-1185">Reference proteome</keyword>
<dbReference type="Pfam" id="PF26410">
    <property type="entry name" value="GH5_mannosidase"/>
    <property type="match status" value="1"/>
</dbReference>
<dbReference type="KEGG" id="cvr:CHLNCDRAFT_142015"/>
<evidence type="ECO:0000256" key="7">
    <source>
        <dbReference type="ARBA" id="ARBA00022801"/>
    </source>
</evidence>
<dbReference type="GeneID" id="17357613"/>
<dbReference type="InterPro" id="IPR045053">
    <property type="entry name" value="MAN-like"/>
</dbReference>
<evidence type="ECO:0000313" key="11">
    <source>
        <dbReference type="Proteomes" id="UP000008141"/>
    </source>
</evidence>
<dbReference type="PANTHER" id="PTHR31451:SF39">
    <property type="entry name" value="MANNAN ENDO-1,4-BETA-MANNOSIDASE 1"/>
    <property type="match status" value="1"/>
</dbReference>
<reference evidence="10 11" key="1">
    <citation type="journal article" date="2010" name="Plant Cell">
        <title>The Chlorella variabilis NC64A genome reveals adaptation to photosymbiosis, coevolution with viruses, and cryptic sex.</title>
        <authorList>
            <person name="Blanc G."/>
            <person name="Duncan G."/>
            <person name="Agarkova I."/>
            <person name="Borodovsky M."/>
            <person name="Gurnon J."/>
            <person name="Kuo A."/>
            <person name="Lindquist E."/>
            <person name="Lucas S."/>
            <person name="Pangilinan J."/>
            <person name="Polle J."/>
            <person name="Salamov A."/>
            <person name="Terry A."/>
            <person name="Yamada T."/>
            <person name="Dunigan D.D."/>
            <person name="Grigoriev I.V."/>
            <person name="Claverie J.M."/>
            <person name="Van Etten J.L."/>
        </authorList>
    </citation>
    <scope>NUCLEOTIDE SEQUENCE [LARGE SCALE GENOMIC DNA]</scope>
    <source>
        <strain evidence="10 11">NC64A</strain>
    </source>
</reference>
<dbReference type="EMBL" id="GL433838">
    <property type="protein sequence ID" value="EFN57930.1"/>
    <property type="molecule type" value="Genomic_DNA"/>
</dbReference>
<dbReference type="GO" id="GO:0005576">
    <property type="term" value="C:extracellular region"/>
    <property type="evidence" value="ECO:0007669"/>
    <property type="project" value="UniProtKB-SubCell"/>
</dbReference>
<dbReference type="OrthoDB" id="406631at2759"/>
<name>E1Z7J5_CHLVA</name>
<feature type="domain" description="Glycoside hydrolase family 5" evidence="9">
    <location>
        <begin position="20"/>
        <end position="376"/>
    </location>
</feature>
<dbReference type="AlphaFoldDB" id="E1Z7J5"/>
<comment type="subcellular location">
    <subcellularLocation>
        <location evidence="2">Secreted</location>
    </subcellularLocation>
</comment>
<keyword evidence="7" id="KW-0378">Hydrolase</keyword>
<evidence type="ECO:0000256" key="6">
    <source>
        <dbReference type="ARBA" id="ARBA00022729"/>
    </source>
</evidence>
<gene>
    <name evidence="10" type="ORF">CHLNCDRAFT_142015</name>
</gene>
<dbReference type="InterPro" id="IPR001547">
    <property type="entry name" value="Glyco_hydro_5"/>
</dbReference>
<evidence type="ECO:0000256" key="5">
    <source>
        <dbReference type="ARBA" id="ARBA00022525"/>
    </source>
</evidence>
<dbReference type="EC" id="3.2.1.78" evidence="4"/>
<dbReference type="Proteomes" id="UP000008141">
    <property type="component" value="Unassembled WGS sequence"/>
</dbReference>
<dbReference type="GO" id="GO:0016985">
    <property type="term" value="F:mannan endo-1,4-beta-mannosidase activity"/>
    <property type="evidence" value="ECO:0007669"/>
    <property type="project" value="UniProtKB-EC"/>
</dbReference>
<evidence type="ECO:0000256" key="4">
    <source>
        <dbReference type="ARBA" id="ARBA00012706"/>
    </source>
</evidence>
<dbReference type="InParanoid" id="E1Z7J5"/>
<evidence type="ECO:0000256" key="2">
    <source>
        <dbReference type="ARBA" id="ARBA00004613"/>
    </source>
</evidence>
<dbReference type="SUPFAM" id="SSF51445">
    <property type="entry name" value="(Trans)glycosidases"/>
    <property type="match status" value="1"/>
</dbReference>
<dbReference type="PANTHER" id="PTHR31451">
    <property type="match status" value="1"/>
</dbReference>
<dbReference type="InterPro" id="IPR017853">
    <property type="entry name" value="GH"/>
</dbReference>
<keyword evidence="6" id="KW-0732">Signal</keyword>
<proteinExistence type="inferred from homology"/>
<comment type="catalytic activity">
    <reaction evidence="1">
        <text>Random hydrolysis of (1-&gt;4)-beta-D-mannosidic linkages in mannans, galactomannans and glucomannans.</text>
        <dbReference type="EC" id="3.2.1.78"/>
    </reaction>
</comment>
<dbReference type="eggNOG" id="ENOG502QU0Z">
    <property type="taxonomic scope" value="Eukaryota"/>
</dbReference>
<dbReference type="Gene3D" id="3.20.20.80">
    <property type="entry name" value="Glycosidases"/>
    <property type="match status" value="1"/>
</dbReference>
<evidence type="ECO:0000256" key="3">
    <source>
        <dbReference type="ARBA" id="ARBA00005641"/>
    </source>
</evidence>
<dbReference type="OMA" id="CAKIDRF"/>
<evidence type="ECO:0000313" key="10">
    <source>
        <dbReference type="EMBL" id="EFN57930.1"/>
    </source>
</evidence>
<evidence type="ECO:0000259" key="9">
    <source>
        <dbReference type="Pfam" id="PF26410"/>
    </source>
</evidence>
<dbReference type="RefSeq" id="XP_005850032.1">
    <property type="nucleotide sequence ID" value="XM_005849970.1"/>
</dbReference>
<sequence>MARAEGFVRVSPDRTRLELPDGRPFYFAGANCYYLLTRAADPGLRHECTRVLDDAAAAGITVLRLWAFADGDEWNALQAAHNPPCLHPQLQPSPGRFDERVFRGLDWLVAEAAARGLRLLPVLTNYWQEYGGMRCYVRWACAQRGQQPPTGEGEAAEPFYSDPDCQRMFHAALHALVHRTNSLTGRMDDPAILGWALANEPRCAGDTSCARVALWAHHAATFLKELDPHHLVTLDCEGFLGPSTPAACRANPFDCAASGCDFASDCGSPAIDFACCHLYPDHWLPRAGEQAPIMSLQEQLRFALGWLDCHVELSRQLGKPLVLSEFGKRRGGWPGAAAAGRGDEQRAEYYRQVLGAALRHMRAGSGLAGWAFWMLAAPSYPDYDGFTVYFSGGPDGAGSGSSRTAGVIKEAAAAAPKQPP</sequence>